<dbReference type="GO" id="GO:0000160">
    <property type="term" value="P:phosphorelay signal transduction system"/>
    <property type="evidence" value="ECO:0007669"/>
    <property type="project" value="InterPro"/>
</dbReference>
<dbReference type="InterPro" id="IPR052163">
    <property type="entry name" value="DGC-Regulatory_Protein"/>
</dbReference>
<dbReference type="PANTHER" id="PTHR46663:SF2">
    <property type="entry name" value="GGDEF DOMAIN-CONTAINING PROTEIN"/>
    <property type="match status" value="1"/>
</dbReference>
<dbReference type="Pfam" id="PF00990">
    <property type="entry name" value="GGDEF"/>
    <property type="match status" value="1"/>
</dbReference>
<evidence type="ECO:0000313" key="7">
    <source>
        <dbReference type="Proteomes" id="UP000182135"/>
    </source>
</evidence>
<dbReference type="SMART" id="SM00267">
    <property type="entry name" value="GGDEF"/>
    <property type="match status" value="1"/>
</dbReference>
<accession>A0A1I2KME2</accession>
<dbReference type="Proteomes" id="UP000182135">
    <property type="component" value="Unassembled WGS sequence"/>
</dbReference>
<feature type="domain" description="Response regulatory" evidence="4">
    <location>
        <begin position="6"/>
        <end position="122"/>
    </location>
</feature>
<dbReference type="FunFam" id="3.30.70.270:FF:000001">
    <property type="entry name" value="Diguanylate cyclase domain protein"/>
    <property type="match status" value="1"/>
</dbReference>
<proteinExistence type="predicted"/>
<protein>
    <recommendedName>
        <fullName evidence="1">Stage 0 sporulation protein A homolog</fullName>
    </recommendedName>
</protein>
<dbReference type="eggNOG" id="COG2199">
    <property type="taxonomic scope" value="Bacteria"/>
</dbReference>
<name>A0A1I2KME2_9CLOT</name>
<gene>
    <name evidence="6" type="ORF">SAMN04487885_10681</name>
</gene>
<dbReference type="OrthoDB" id="9805474at2"/>
<feature type="modified residue" description="4-aspartylphosphate" evidence="3">
    <location>
        <position position="55"/>
    </location>
</feature>
<dbReference type="InterPro" id="IPR043128">
    <property type="entry name" value="Rev_trsase/Diguanyl_cyclase"/>
</dbReference>
<dbReference type="AlphaFoldDB" id="A0A1I2KME2"/>
<evidence type="ECO:0000259" key="4">
    <source>
        <dbReference type="PROSITE" id="PS50110"/>
    </source>
</evidence>
<dbReference type="SMART" id="SM00448">
    <property type="entry name" value="REC"/>
    <property type="match status" value="1"/>
</dbReference>
<keyword evidence="3" id="KW-0597">Phosphoprotein</keyword>
<keyword evidence="7" id="KW-1185">Reference proteome</keyword>
<comment type="function">
    <text evidence="2">May play the central regulatory role in sporulation. It may be an element of the effector pathway responsible for the activation of sporulation genes in response to nutritional stress. Spo0A may act in concert with spo0H (a sigma factor) to control the expression of some genes that are critical to the sporulation process.</text>
</comment>
<feature type="domain" description="GGDEF" evidence="5">
    <location>
        <begin position="161"/>
        <end position="293"/>
    </location>
</feature>
<dbReference type="SUPFAM" id="SSF55073">
    <property type="entry name" value="Nucleotide cyclase"/>
    <property type="match status" value="1"/>
</dbReference>
<dbReference type="RefSeq" id="WP_074844937.1">
    <property type="nucleotide sequence ID" value="NZ_BAAACD010000012.1"/>
</dbReference>
<sequence length="423" mass="48279">MITLQKILIVDNNKLNRKILKEALNDYIVIELEDAKIALNNLKNSKEEISAIFLDVNMLIIDGNKFIHKLRSIPKFSTVPVIATISDDDEHSISKALDCGVNDLIKKPFKHDVIRKRLDNTLLLQKALLAAQTDPLTTLLNRTSFEKYVEDYFKNKDVKEKNAALFMIDIDNFKQLNDTFGHVYGDSVLKEFSQILSNSTNDTSVLCRMGGDEFMVLLKDIPNIEYVEKIAYDILRKLSSLEVIPNAPSPTCSIGISIAPKDGKSIRDLYFCADEALYKAKQKGKHQYSFYGLSHKLEKRNSWMNKEWILDEQDSYIYICDAETHEVYYLNLKSLKLLNSAPPDSPKCLCYLLGLHPNAFTFCSEQPLKGNDLYTNIYKSCRTGEILLYKGKLIDWNGRVARMGIVTVISSEDDKKDLIKSFN</sequence>
<dbReference type="Gene3D" id="3.30.70.270">
    <property type="match status" value="1"/>
</dbReference>
<organism evidence="6 7">
    <name type="scientific">Clostridium cadaveris</name>
    <dbReference type="NCBI Taxonomy" id="1529"/>
    <lineage>
        <taxon>Bacteria</taxon>
        <taxon>Bacillati</taxon>
        <taxon>Bacillota</taxon>
        <taxon>Clostridia</taxon>
        <taxon>Eubacteriales</taxon>
        <taxon>Clostridiaceae</taxon>
        <taxon>Clostridium</taxon>
    </lineage>
</organism>
<dbReference type="Pfam" id="PF00072">
    <property type="entry name" value="Response_reg"/>
    <property type="match status" value="1"/>
</dbReference>
<dbReference type="InterPro" id="IPR011006">
    <property type="entry name" value="CheY-like_superfamily"/>
</dbReference>
<evidence type="ECO:0000313" key="6">
    <source>
        <dbReference type="EMBL" id="SFF67528.1"/>
    </source>
</evidence>
<dbReference type="PROSITE" id="PS50887">
    <property type="entry name" value="GGDEF"/>
    <property type="match status" value="1"/>
</dbReference>
<dbReference type="SUPFAM" id="SSF52172">
    <property type="entry name" value="CheY-like"/>
    <property type="match status" value="1"/>
</dbReference>
<dbReference type="InterPro" id="IPR001789">
    <property type="entry name" value="Sig_transdc_resp-reg_receiver"/>
</dbReference>
<dbReference type="PANTHER" id="PTHR46663">
    <property type="entry name" value="DIGUANYLATE CYCLASE DGCT-RELATED"/>
    <property type="match status" value="1"/>
</dbReference>
<reference evidence="6 7" key="1">
    <citation type="submission" date="2016-10" db="EMBL/GenBank/DDBJ databases">
        <authorList>
            <person name="de Groot N.N."/>
        </authorList>
    </citation>
    <scope>NUCLEOTIDE SEQUENCE [LARGE SCALE GENOMIC DNA]</scope>
    <source>
        <strain evidence="6 7">NLAE-zl-G419</strain>
    </source>
</reference>
<evidence type="ECO:0000256" key="2">
    <source>
        <dbReference type="ARBA" id="ARBA00024867"/>
    </source>
</evidence>
<dbReference type="NCBIfam" id="TIGR00254">
    <property type="entry name" value="GGDEF"/>
    <property type="match status" value="1"/>
</dbReference>
<dbReference type="Gene3D" id="3.40.50.2300">
    <property type="match status" value="1"/>
</dbReference>
<dbReference type="CDD" id="cd01949">
    <property type="entry name" value="GGDEF"/>
    <property type="match status" value="1"/>
</dbReference>
<dbReference type="InterPro" id="IPR029787">
    <property type="entry name" value="Nucleotide_cyclase"/>
</dbReference>
<dbReference type="InterPro" id="IPR000160">
    <property type="entry name" value="GGDEF_dom"/>
</dbReference>
<evidence type="ECO:0000256" key="3">
    <source>
        <dbReference type="PROSITE-ProRule" id="PRU00169"/>
    </source>
</evidence>
<dbReference type="STRING" id="1529.SAMN04487885_10681"/>
<dbReference type="EMBL" id="FOOE01000006">
    <property type="protein sequence ID" value="SFF67528.1"/>
    <property type="molecule type" value="Genomic_DNA"/>
</dbReference>
<dbReference type="PROSITE" id="PS50110">
    <property type="entry name" value="RESPONSE_REGULATORY"/>
    <property type="match status" value="1"/>
</dbReference>
<evidence type="ECO:0000259" key="5">
    <source>
        <dbReference type="PROSITE" id="PS50887"/>
    </source>
</evidence>
<evidence type="ECO:0000256" key="1">
    <source>
        <dbReference type="ARBA" id="ARBA00018672"/>
    </source>
</evidence>